<dbReference type="NCBIfam" id="TIGR02122">
    <property type="entry name" value="TRAP_TAXI"/>
    <property type="match status" value="1"/>
</dbReference>
<dbReference type="PANTHER" id="PTHR42941:SF1">
    <property type="entry name" value="SLL1037 PROTEIN"/>
    <property type="match status" value="1"/>
</dbReference>
<dbReference type="PANTHER" id="PTHR42941">
    <property type="entry name" value="SLL1037 PROTEIN"/>
    <property type="match status" value="1"/>
</dbReference>
<dbReference type="SUPFAM" id="SSF53850">
    <property type="entry name" value="Periplasmic binding protein-like II"/>
    <property type="match status" value="1"/>
</dbReference>
<keyword evidence="3" id="KW-1185">Reference proteome</keyword>
<feature type="chain" id="PRO_5012138819" description="TRAP transporter solute receptor, TAXI family" evidence="1">
    <location>
        <begin position="27"/>
        <end position="326"/>
    </location>
</feature>
<dbReference type="Pfam" id="PF16868">
    <property type="entry name" value="NMT1_3"/>
    <property type="match status" value="1"/>
</dbReference>
<protein>
    <recommendedName>
        <fullName evidence="4">TRAP transporter solute receptor, TAXI family</fullName>
    </recommendedName>
</protein>
<dbReference type="EMBL" id="FRBR01000011">
    <property type="protein sequence ID" value="SHM21860.1"/>
    <property type="molecule type" value="Genomic_DNA"/>
</dbReference>
<accession>A0A1M7H030</accession>
<dbReference type="STRING" id="337701.SAMN05444398_111148"/>
<dbReference type="RefSeq" id="WP_073036071.1">
    <property type="nucleotide sequence ID" value="NZ_BMLR01000012.1"/>
</dbReference>
<evidence type="ECO:0008006" key="4">
    <source>
        <dbReference type="Google" id="ProtNLM"/>
    </source>
</evidence>
<dbReference type="OrthoDB" id="9776669at2"/>
<dbReference type="AlphaFoldDB" id="A0A1M7H030"/>
<evidence type="ECO:0000256" key="1">
    <source>
        <dbReference type="SAM" id="SignalP"/>
    </source>
</evidence>
<evidence type="ECO:0000313" key="3">
    <source>
        <dbReference type="Proteomes" id="UP000183974"/>
    </source>
</evidence>
<feature type="signal peptide" evidence="1">
    <location>
        <begin position="1"/>
        <end position="26"/>
    </location>
</feature>
<dbReference type="Proteomes" id="UP000183974">
    <property type="component" value="Unassembled WGS sequence"/>
</dbReference>
<keyword evidence="1" id="KW-0732">Signal</keyword>
<evidence type="ECO:0000313" key="2">
    <source>
        <dbReference type="EMBL" id="SHM21860.1"/>
    </source>
</evidence>
<reference evidence="2 3" key="1">
    <citation type="submission" date="2016-11" db="EMBL/GenBank/DDBJ databases">
        <authorList>
            <person name="Jaros S."/>
            <person name="Januszkiewicz K."/>
            <person name="Wedrychowicz H."/>
        </authorList>
    </citation>
    <scope>NUCLEOTIDE SEQUENCE [LARGE SCALE GENOMIC DNA]</scope>
    <source>
        <strain evidence="2 3">DSM 29589</strain>
    </source>
</reference>
<dbReference type="InterPro" id="IPR011852">
    <property type="entry name" value="TRAP_TAXI"/>
</dbReference>
<gene>
    <name evidence="2" type="ORF">SAMN05444398_111148</name>
</gene>
<sequence>MSVTIATRAFALGLATASTLAGSAWAEARLAMATTSAASSHYAYAVAATQAIHKANSGVDVTVIETGGARDNLRRLQRNQADLGIVTTNVAYDVVNGEGDFEGKAYNGQMLWIYGATIQNVIVRADSGITSLEGLVGTKFNPGIAGSGTEAAANAVFETLEIEADWVRGSTGDVVDQIKDNRVVGYVKSGAGRKLDSSTTSIAALTPIRVLSLNDGQVATIKENLGNLSVVEVGDDEAGQGIPGYRTWAYATGIMARPELDEEQAYQMTKAVVEDNQLQAGAFAGLQGSDIPQLTMDLAVTPLHPGAIRYYEEIGLQIPDHLRPES</sequence>
<name>A0A1M7H030_9RHOB</name>
<proteinExistence type="predicted"/>
<dbReference type="Gene3D" id="3.40.190.10">
    <property type="entry name" value="Periplasmic binding protein-like II"/>
    <property type="match status" value="2"/>
</dbReference>
<organism evidence="2 3">
    <name type="scientific">Roseovarius pacificus</name>
    <dbReference type="NCBI Taxonomy" id="337701"/>
    <lineage>
        <taxon>Bacteria</taxon>
        <taxon>Pseudomonadati</taxon>
        <taxon>Pseudomonadota</taxon>
        <taxon>Alphaproteobacteria</taxon>
        <taxon>Rhodobacterales</taxon>
        <taxon>Roseobacteraceae</taxon>
        <taxon>Roseovarius</taxon>
    </lineage>
</organism>